<name>A0A0E0P795_ORYRU</name>
<dbReference type="Proteomes" id="UP000008022">
    <property type="component" value="Unassembled WGS sequence"/>
</dbReference>
<organism evidence="1 2">
    <name type="scientific">Oryza rufipogon</name>
    <name type="common">Brownbeard rice</name>
    <name type="synonym">Asian wild rice</name>
    <dbReference type="NCBI Taxonomy" id="4529"/>
    <lineage>
        <taxon>Eukaryota</taxon>
        <taxon>Viridiplantae</taxon>
        <taxon>Streptophyta</taxon>
        <taxon>Embryophyta</taxon>
        <taxon>Tracheophyta</taxon>
        <taxon>Spermatophyta</taxon>
        <taxon>Magnoliopsida</taxon>
        <taxon>Liliopsida</taxon>
        <taxon>Poales</taxon>
        <taxon>Poaceae</taxon>
        <taxon>BOP clade</taxon>
        <taxon>Oryzoideae</taxon>
        <taxon>Oryzeae</taxon>
        <taxon>Oryzinae</taxon>
        <taxon>Oryza</taxon>
    </lineage>
</organism>
<evidence type="ECO:0000313" key="1">
    <source>
        <dbReference type="EnsemblPlants" id="ORUFI04G08530.1"/>
    </source>
</evidence>
<accession>A0A0E0P795</accession>
<dbReference type="EnsemblPlants" id="ORUFI04G08530.1">
    <property type="protein sequence ID" value="ORUFI04G08530.1"/>
    <property type="gene ID" value="ORUFI04G08530"/>
</dbReference>
<dbReference type="Gramene" id="ORUFI04G08530.1">
    <property type="protein sequence ID" value="ORUFI04G08530.1"/>
    <property type="gene ID" value="ORUFI04G08530"/>
</dbReference>
<keyword evidence="2" id="KW-1185">Reference proteome</keyword>
<reference evidence="2" key="1">
    <citation type="submission" date="2013-06" db="EMBL/GenBank/DDBJ databases">
        <authorList>
            <person name="Zhao Q."/>
        </authorList>
    </citation>
    <scope>NUCLEOTIDE SEQUENCE</scope>
    <source>
        <strain evidence="2">cv. W1943</strain>
    </source>
</reference>
<protein>
    <submittedName>
        <fullName evidence="1">Uncharacterized protein</fullName>
    </submittedName>
</protein>
<sequence>MDAVTNSVLIWTFSGTTSMDTITIVEVGGVGLVVDVISVSAKAEEQHNAAAILFYLSSNNSDASRRRSRC</sequence>
<dbReference type="AlphaFoldDB" id="A0A0E0P795"/>
<reference evidence="1" key="2">
    <citation type="submission" date="2015-06" db="UniProtKB">
        <authorList>
            <consortium name="EnsemblPlants"/>
        </authorList>
    </citation>
    <scope>IDENTIFICATION</scope>
</reference>
<dbReference type="HOGENOM" id="CLU_2871495_0_0_1"/>
<proteinExistence type="predicted"/>
<evidence type="ECO:0000313" key="2">
    <source>
        <dbReference type="Proteomes" id="UP000008022"/>
    </source>
</evidence>